<feature type="non-terminal residue" evidence="7">
    <location>
        <position position="1"/>
    </location>
</feature>
<evidence type="ECO:0000313" key="7">
    <source>
        <dbReference type="EMBL" id="WAR21271.1"/>
    </source>
</evidence>
<dbReference type="InterPro" id="IPR002589">
    <property type="entry name" value="Macro_dom"/>
</dbReference>
<evidence type="ECO:0000256" key="4">
    <source>
        <dbReference type="ARBA" id="ARBA00023027"/>
    </source>
</evidence>
<proteinExistence type="predicted"/>
<keyword evidence="3" id="KW-0808">Transferase</keyword>
<evidence type="ECO:0000256" key="3">
    <source>
        <dbReference type="ARBA" id="ARBA00022679"/>
    </source>
</evidence>
<protein>
    <submittedName>
        <fullName evidence="7">PAR14-like protein</fullName>
    </submittedName>
</protein>
<dbReference type="EMBL" id="CP111023">
    <property type="protein sequence ID" value="WAR21273.1"/>
    <property type="molecule type" value="Genomic_DNA"/>
</dbReference>
<dbReference type="Pfam" id="PF01661">
    <property type="entry name" value="Macro"/>
    <property type="match status" value="1"/>
</dbReference>
<evidence type="ECO:0000259" key="6">
    <source>
        <dbReference type="PROSITE" id="PS51154"/>
    </source>
</evidence>
<accession>A0ABY7FK23</accession>
<keyword evidence="5" id="KW-0539">Nucleus</keyword>
<dbReference type="SUPFAM" id="SSF52949">
    <property type="entry name" value="Macro domain-like"/>
    <property type="match status" value="1"/>
</dbReference>
<dbReference type="InterPro" id="IPR052056">
    <property type="entry name" value="Mono-ARTD/PARP"/>
</dbReference>
<keyword evidence="9" id="KW-1185">Reference proteome</keyword>
<dbReference type="EMBL" id="CP111023">
    <property type="protein sequence ID" value="WAR21271.1"/>
    <property type="molecule type" value="Genomic_DNA"/>
</dbReference>
<dbReference type="SMART" id="SM00506">
    <property type="entry name" value="A1pp"/>
    <property type="match status" value="1"/>
</dbReference>
<comment type="subcellular location">
    <subcellularLocation>
        <location evidence="1">Nucleus</location>
    </subcellularLocation>
</comment>
<evidence type="ECO:0000256" key="1">
    <source>
        <dbReference type="ARBA" id="ARBA00004123"/>
    </source>
</evidence>
<keyword evidence="4" id="KW-0520">NAD</keyword>
<reference evidence="7" key="1">
    <citation type="submission" date="2022-11" db="EMBL/GenBank/DDBJ databases">
        <title>Centuries of genome instability and evolution in soft-shell clam transmissible cancer (bioRxiv).</title>
        <authorList>
            <person name="Hart S.F.M."/>
            <person name="Yonemitsu M.A."/>
            <person name="Giersch R.M."/>
            <person name="Beal B.F."/>
            <person name="Arriagada G."/>
            <person name="Davis B.W."/>
            <person name="Ostrander E.A."/>
            <person name="Goff S.P."/>
            <person name="Metzger M.J."/>
        </authorList>
    </citation>
    <scope>NUCLEOTIDE SEQUENCE</scope>
    <source>
        <strain evidence="7">MELC-2E11</strain>
        <tissue evidence="7">Siphon/mantle</tissue>
    </source>
</reference>
<dbReference type="Proteomes" id="UP001164746">
    <property type="component" value="Chromosome 12"/>
</dbReference>
<sequence>KEASRSANETTGGSRTESSKLKVHVLKEEIIISVMADAIVNSTSDDLNLENGYVSAKINRAAGKKLQKAVHKEANKINFWDYIVTEAFDLSNCKHIFHCALEPLKDIDQNDQKDICLSNMRAMVRMLLNEANKMSCHSIALPALGTGNLGYHPKDAANAIFLAVCDFVELNGDTSHLQEIKIVIYKKDENTF</sequence>
<feature type="domain" description="Macro" evidence="6">
    <location>
        <begin position="10"/>
        <end position="192"/>
    </location>
</feature>
<feature type="non-terminal residue" evidence="7">
    <location>
        <position position="192"/>
    </location>
</feature>
<dbReference type="PANTHER" id="PTHR14453">
    <property type="entry name" value="PARP/ZINC FINGER CCCH TYPE DOMAIN CONTAINING PROTEIN"/>
    <property type="match status" value="1"/>
</dbReference>
<dbReference type="InterPro" id="IPR043472">
    <property type="entry name" value="Macro_dom-like"/>
</dbReference>
<evidence type="ECO:0000256" key="2">
    <source>
        <dbReference type="ARBA" id="ARBA00022676"/>
    </source>
</evidence>
<dbReference type="Gene3D" id="3.40.220.10">
    <property type="entry name" value="Leucine Aminopeptidase, subunit E, domain 1"/>
    <property type="match status" value="1"/>
</dbReference>
<evidence type="ECO:0000256" key="5">
    <source>
        <dbReference type="ARBA" id="ARBA00023242"/>
    </source>
</evidence>
<dbReference type="PROSITE" id="PS51154">
    <property type="entry name" value="MACRO"/>
    <property type="match status" value="1"/>
</dbReference>
<evidence type="ECO:0000313" key="8">
    <source>
        <dbReference type="EMBL" id="WAR21273.1"/>
    </source>
</evidence>
<keyword evidence="2" id="KW-0328">Glycosyltransferase</keyword>
<name>A0ABY7FK23_MYAAR</name>
<dbReference type="PANTHER" id="PTHR14453:SF67">
    <property type="entry name" value="POLY [ADP-RIBOSE] POLYMERASE"/>
    <property type="match status" value="1"/>
</dbReference>
<organism evidence="7 9">
    <name type="scientific">Mya arenaria</name>
    <name type="common">Soft-shell clam</name>
    <dbReference type="NCBI Taxonomy" id="6604"/>
    <lineage>
        <taxon>Eukaryota</taxon>
        <taxon>Metazoa</taxon>
        <taxon>Spiralia</taxon>
        <taxon>Lophotrochozoa</taxon>
        <taxon>Mollusca</taxon>
        <taxon>Bivalvia</taxon>
        <taxon>Autobranchia</taxon>
        <taxon>Heteroconchia</taxon>
        <taxon>Euheterodonta</taxon>
        <taxon>Imparidentia</taxon>
        <taxon>Neoheterodontei</taxon>
        <taxon>Myida</taxon>
        <taxon>Myoidea</taxon>
        <taxon>Myidae</taxon>
        <taxon>Mya</taxon>
    </lineage>
</organism>
<gene>
    <name evidence="7" type="ORF">MAR_015245</name>
    <name evidence="8" type="ORF">MAR_015247</name>
</gene>
<evidence type="ECO:0000313" key="9">
    <source>
        <dbReference type="Proteomes" id="UP001164746"/>
    </source>
</evidence>